<name>A0ABR3FW54_9AGAR</name>
<evidence type="ECO:0000313" key="3">
    <source>
        <dbReference type="Proteomes" id="UP001465976"/>
    </source>
</evidence>
<evidence type="ECO:0000313" key="2">
    <source>
        <dbReference type="EMBL" id="KAL0579570.1"/>
    </source>
</evidence>
<accession>A0ABR3FW54</accession>
<reference evidence="2 3" key="1">
    <citation type="submission" date="2024-02" db="EMBL/GenBank/DDBJ databases">
        <title>A draft genome for the cacao thread blight pathogen Marasmius crinis-equi.</title>
        <authorList>
            <person name="Cohen S.P."/>
            <person name="Baruah I.K."/>
            <person name="Amoako-Attah I."/>
            <person name="Bukari Y."/>
            <person name="Meinhardt L.W."/>
            <person name="Bailey B.A."/>
        </authorList>
    </citation>
    <scope>NUCLEOTIDE SEQUENCE [LARGE SCALE GENOMIC DNA]</scope>
    <source>
        <strain evidence="2 3">GH-76</strain>
    </source>
</reference>
<sequence>MHTWELLKFWGPLVLLNEYPFERYNGKLQDIPHNSHLYELDLTVLQKVCRQGRLAAFAVDTAPEYNPQSDLGRALRVLYDIPLPSDQLPGDPRELRRYCDALTRETYECVLWRLNEGRSSEISFFLDCHAFPFLPGSENRVLFNRVKRMRHVRSGGYEYSERAHGTLGNSTISFLDPMSKQSRTGSITEIFAIALPGCGEQVFLTVSPHLSLADGDEDKNPYCHLPYLACDVVYCQESLERILITPNEITFHVALYKRPRGTFGIDRDIYITQRQASSRAQLLGLRLTTEMPLIWQVGIWPGGWYQCTIPDHQAGASRGGDGCWSGLAANLPGESSASKVGGVIPNTGFEGRYALMLAAHRRERCRPAFEFARCYSISDSDPGVHQQPRKPWMNINESNPPSHLQWNKLNDAIDRNGRGTRLTTIIDTSVGYEAEICLYKVEGCSLRSPRIGDQASQDAITFQWVNILTTLDEPNANVGTRYVNLEKYRFSTALTRAQGTGKSFIGAPLAKILHDHTEQKLLVYCAIRRQIHSPDIAPRSERVQQKLENLRLFGHDWEAIDSSKSDAEADAQTLAGKFEEYVKQIVGLQDVLEYLEFEEPDAPDGGCNEPCGTRLSCGLHDYPFKCHQLTNHSRMKCNVLIKHTCPQGHDQSHKCCQKAPWNCRQREEEAKMARKKQEEALRQQQKREAEQLAHAQELAKIEEQIAQENQRVQDERDRQEREATLMQKKKDLDNMRARYDRMVQEASM</sequence>
<dbReference type="EMBL" id="JBAHYK010000055">
    <property type="protein sequence ID" value="KAL0579570.1"/>
    <property type="molecule type" value="Genomic_DNA"/>
</dbReference>
<gene>
    <name evidence="2" type="ORF">V5O48_002450</name>
</gene>
<proteinExistence type="predicted"/>
<organism evidence="2 3">
    <name type="scientific">Marasmius crinis-equi</name>
    <dbReference type="NCBI Taxonomy" id="585013"/>
    <lineage>
        <taxon>Eukaryota</taxon>
        <taxon>Fungi</taxon>
        <taxon>Dikarya</taxon>
        <taxon>Basidiomycota</taxon>
        <taxon>Agaricomycotina</taxon>
        <taxon>Agaricomycetes</taxon>
        <taxon>Agaricomycetidae</taxon>
        <taxon>Agaricales</taxon>
        <taxon>Marasmiineae</taxon>
        <taxon>Marasmiaceae</taxon>
        <taxon>Marasmius</taxon>
    </lineage>
</organism>
<dbReference type="Proteomes" id="UP001465976">
    <property type="component" value="Unassembled WGS sequence"/>
</dbReference>
<comment type="caution">
    <text evidence="2">The sequence shown here is derived from an EMBL/GenBank/DDBJ whole genome shotgun (WGS) entry which is preliminary data.</text>
</comment>
<feature type="compositionally biased region" description="Basic and acidic residues" evidence="1">
    <location>
        <begin position="711"/>
        <end position="735"/>
    </location>
</feature>
<protein>
    <submittedName>
        <fullName evidence="2">Uncharacterized protein</fullName>
    </submittedName>
</protein>
<evidence type="ECO:0000256" key="1">
    <source>
        <dbReference type="SAM" id="MobiDB-lite"/>
    </source>
</evidence>
<feature type="region of interest" description="Disordered" evidence="1">
    <location>
        <begin position="707"/>
        <end position="735"/>
    </location>
</feature>
<keyword evidence="3" id="KW-1185">Reference proteome</keyword>